<comment type="caution">
    <text evidence="3">The sequence shown here is derived from an EMBL/GenBank/DDBJ whole genome shotgun (WGS) entry which is preliminary data.</text>
</comment>
<keyword evidence="4" id="KW-1185">Reference proteome</keyword>
<proteinExistence type="predicted"/>
<feature type="signal peptide" evidence="2">
    <location>
        <begin position="1"/>
        <end position="21"/>
    </location>
</feature>
<keyword evidence="2" id="KW-0732">Signal</keyword>
<dbReference type="Proteomes" id="UP001501509">
    <property type="component" value="Unassembled WGS sequence"/>
</dbReference>
<evidence type="ECO:0000313" key="4">
    <source>
        <dbReference type="Proteomes" id="UP001501509"/>
    </source>
</evidence>
<organism evidence="3 4">
    <name type="scientific">Actinomadura fulvescens</name>
    <dbReference type="NCBI Taxonomy" id="46160"/>
    <lineage>
        <taxon>Bacteria</taxon>
        <taxon>Bacillati</taxon>
        <taxon>Actinomycetota</taxon>
        <taxon>Actinomycetes</taxon>
        <taxon>Streptosporangiales</taxon>
        <taxon>Thermomonosporaceae</taxon>
        <taxon>Actinomadura</taxon>
    </lineage>
</organism>
<accession>A0ABP6BMZ4</accession>
<dbReference type="RefSeq" id="WP_344537893.1">
    <property type="nucleotide sequence ID" value="NZ_BAAATD010000001.1"/>
</dbReference>
<evidence type="ECO:0000256" key="2">
    <source>
        <dbReference type="SAM" id="SignalP"/>
    </source>
</evidence>
<dbReference type="EMBL" id="BAAATD010000001">
    <property type="protein sequence ID" value="GAA2578658.1"/>
    <property type="molecule type" value="Genomic_DNA"/>
</dbReference>
<name>A0ABP6BMZ4_9ACTN</name>
<feature type="chain" id="PRO_5045910071" evidence="2">
    <location>
        <begin position="22"/>
        <end position="249"/>
    </location>
</feature>
<protein>
    <submittedName>
        <fullName evidence="3">Uncharacterized protein</fullName>
    </submittedName>
</protein>
<gene>
    <name evidence="3" type="ORF">GCM10010411_08970</name>
</gene>
<sequence>MRLIASLVAAAVVAAPSAALADTVPPDPAPGGPQRPYEADVAGPDNLDTLTAAVTPDAGRSVTVELDRRSRTASGVMSAAARRFVFLFDRSLTLNPDAFPVCARTVIEASGPGACPGGSRVGGGVGTSFGGQETEVLVFNTRIGRLRGVLVVFPASGVILEQTLERAAAPYRGSYRWALDEIIPPNATPPGQRAGNARFRLWFGATRMERGRAVGFVERRHPAKVLRFGLWSEFVTGQVVLPQWQTLSP</sequence>
<feature type="region of interest" description="Disordered" evidence="1">
    <location>
        <begin position="21"/>
        <end position="44"/>
    </location>
</feature>
<reference evidence="4" key="1">
    <citation type="journal article" date="2019" name="Int. J. Syst. Evol. Microbiol.">
        <title>The Global Catalogue of Microorganisms (GCM) 10K type strain sequencing project: providing services to taxonomists for standard genome sequencing and annotation.</title>
        <authorList>
            <consortium name="The Broad Institute Genomics Platform"/>
            <consortium name="The Broad Institute Genome Sequencing Center for Infectious Disease"/>
            <person name="Wu L."/>
            <person name="Ma J."/>
        </authorList>
    </citation>
    <scope>NUCLEOTIDE SEQUENCE [LARGE SCALE GENOMIC DNA]</scope>
    <source>
        <strain evidence="4">JCM 6833</strain>
    </source>
</reference>
<evidence type="ECO:0000313" key="3">
    <source>
        <dbReference type="EMBL" id="GAA2578658.1"/>
    </source>
</evidence>
<evidence type="ECO:0000256" key="1">
    <source>
        <dbReference type="SAM" id="MobiDB-lite"/>
    </source>
</evidence>